<gene>
    <name evidence="9" type="primary">nuoL</name>
    <name evidence="9" type="ORF">VJ786_08575</name>
</gene>
<dbReference type="Proteomes" id="UP001363035">
    <property type="component" value="Unassembled WGS sequence"/>
</dbReference>
<feature type="transmembrane region" description="Helical" evidence="6">
    <location>
        <begin position="255"/>
        <end position="274"/>
    </location>
</feature>
<feature type="transmembrane region" description="Helical" evidence="6">
    <location>
        <begin position="517"/>
        <end position="537"/>
    </location>
</feature>
<evidence type="ECO:0000259" key="7">
    <source>
        <dbReference type="Pfam" id="PF00361"/>
    </source>
</evidence>
<organism evidence="9 10">
    <name type="scientific">Sphingobacterium tenebrionis</name>
    <dbReference type="NCBI Taxonomy" id="3111775"/>
    <lineage>
        <taxon>Bacteria</taxon>
        <taxon>Pseudomonadati</taxon>
        <taxon>Bacteroidota</taxon>
        <taxon>Sphingobacteriia</taxon>
        <taxon>Sphingobacteriales</taxon>
        <taxon>Sphingobacteriaceae</taxon>
        <taxon>Sphingobacterium</taxon>
    </lineage>
</organism>
<evidence type="ECO:0000256" key="2">
    <source>
        <dbReference type="ARBA" id="ARBA00022692"/>
    </source>
</evidence>
<evidence type="ECO:0000256" key="4">
    <source>
        <dbReference type="ARBA" id="ARBA00023136"/>
    </source>
</evidence>
<keyword evidence="3 6" id="KW-1133">Transmembrane helix</keyword>
<feature type="transmembrane region" description="Helical" evidence="6">
    <location>
        <begin position="387"/>
        <end position="408"/>
    </location>
</feature>
<comment type="subcellular location">
    <subcellularLocation>
        <location evidence="1">Endomembrane system</location>
        <topology evidence="1">Multi-pass membrane protein</topology>
    </subcellularLocation>
    <subcellularLocation>
        <location evidence="5">Membrane</location>
        <topology evidence="5">Multi-pass membrane protein</topology>
    </subcellularLocation>
</comment>
<sequence>MMNLSPIVASLLVVILPFLAFLIQAMLGRRSQKGTISLLAILLSCLISATIVFPKIWNQDTQHQALTWFSIGTKDFQIGFLLNNLTSLMQLIVCLVALPVHIYSRAYMKGDPGIHRYWMYLSLFCFAMLLLTMADNLLLMYIAWELVGFASYLLIGFWFHKESAVQANKKAFIINRIGDLGFLLGIASLYSLYGTLNLVDLFGEHGFLSTVPPDSSGWMTFAGCCFFLGAMAKSAQFPLHVWLPDAMEGPTAVSSLIHAATMVAAGVFLLSTVFPLFNTTVLLIIAIIGCITAFIAAYFALAQQDIKRILAFSTISQLGFMMVAIGIGAWDAAMFHLVTHAFFKCLLFLAAGAIIHEMAHLKTKHQLDFDPQDIHNMGGLRKYMPKTFILMAIASLALAGFPLTSGFLSKDAILINALEWGMQQGGLWLLIPITLIIVSFMTAFYIGRLMFKVFFGKLRINVENPGIHEAPGQMLGPMVFLGICSLFVVFSLNPLSYQQAFVLRGFEFNRDYTELHILHTVVPLLMSIGSILIWIWAYRWYAQGEAGGSFDKLRMTEGKSRMTFPLLQLSLNQGYLNEFYQKAFVNSTVQFSNGLYWFDKHIIDGLVNLAGSLVPAISRVSAWIDRYIVDGLVNTIAGSTYYLGHLLRWVQNGRLQNYLGFAFTVLLIGIIYLIFK</sequence>
<evidence type="ECO:0000313" key="9">
    <source>
        <dbReference type="EMBL" id="MEI5984956.1"/>
    </source>
</evidence>
<dbReference type="Pfam" id="PF00361">
    <property type="entry name" value="Proton_antipo_M"/>
    <property type="match status" value="1"/>
</dbReference>
<feature type="transmembrane region" description="Helical" evidence="6">
    <location>
        <begin position="77"/>
        <end position="102"/>
    </location>
</feature>
<feature type="transmembrane region" description="Helical" evidence="6">
    <location>
        <begin position="138"/>
        <end position="159"/>
    </location>
</feature>
<feature type="transmembrane region" description="Helical" evidence="6">
    <location>
        <begin position="428"/>
        <end position="451"/>
    </location>
</feature>
<feature type="transmembrane region" description="Helical" evidence="6">
    <location>
        <begin position="114"/>
        <end position="132"/>
    </location>
</feature>
<feature type="transmembrane region" description="Helical" evidence="6">
    <location>
        <begin position="478"/>
        <end position="497"/>
    </location>
</feature>
<feature type="transmembrane region" description="Helical" evidence="6">
    <location>
        <begin position="658"/>
        <end position="675"/>
    </location>
</feature>
<feature type="transmembrane region" description="Helical" evidence="6">
    <location>
        <begin position="180"/>
        <end position="199"/>
    </location>
</feature>
<comment type="caution">
    <text evidence="9">The sequence shown here is derived from an EMBL/GenBank/DDBJ whole genome shotgun (WGS) entry which is preliminary data.</text>
</comment>
<feature type="transmembrane region" description="Helical" evidence="6">
    <location>
        <begin position="35"/>
        <end position="57"/>
    </location>
</feature>
<keyword evidence="4 6" id="KW-0472">Membrane</keyword>
<name>A0ABU8I694_9SPHI</name>
<proteinExistence type="predicted"/>
<evidence type="ECO:0000256" key="1">
    <source>
        <dbReference type="ARBA" id="ARBA00004127"/>
    </source>
</evidence>
<dbReference type="PANTHER" id="PTHR42829">
    <property type="entry name" value="NADH-UBIQUINONE OXIDOREDUCTASE CHAIN 5"/>
    <property type="match status" value="1"/>
</dbReference>
<feature type="transmembrane region" description="Helical" evidence="6">
    <location>
        <begin position="219"/>
        <end position="243"/>
    </location>
</feature>
<dbReference type="InterPro" id="IPR001750">
    <property type="entry name" value="ND/Mrp_TM"/>
</dbReference>
<feature type="domain" description="NADH:quinone oxidoreductase/Mrp antiporter transmembrane" evidence="7">
    <location>
        <begin position="134"/>
        <end position="425"/>
    </location>
</feature>
<reference evidence="9 10" key="1">
    <citation type="submission" date="2024-01" db="EMBL/GenBank/DDBJ databases">
        <title>Sphingobacterium tenebrionis sp. nov., a novel endophyte isolated from tenebrio molitor intestines.</title>
        <authorList>
            <person name="Zhang C."/>
        </authorList>
    </citation>
    <scope>NUCLEOTIDE SEQUENCE [LARGE SCALE GENOMIC DNA]</scope>
    <source>
        <strain evidence="9 10">PU5-4</strain>
    </source>
</reference>
<evidence type="ECO:0000259" key="8">
    <source>
        <dbReference type="Pfam" id="PF00662"/>
    </source>
</evidence>
<dbReference type="Pfam" id="PF00662">
    <property type="entry name" value="Proton_antipo_N"/>
    <property type="match status" value="1"/>
</dbReference>
<evidence type="ECO:0000313" key="10">
    <source>
        <dbReference type="Proteomes" id="UP001363035"/>
    </source>
</evidence>
<dbReference type="PANTHER" id="PTHR42829:SF2">
    <property type="entry name" value="NADH-UBIQUINONE OXIDOREDUCTASE CHAIN 5"/>
    <property type="match status" value="1"/>
</dbReference>
<dbReference type="InterPro" id="IPR001516">
    <property type="entry name" value="Proton_antipo_N"/>
</dbReference>
<dbReference type="NCBIfam" id="NF005141">
    <property type="entry name" value="PRK06590.1"/>
    <property type="match status" value="1"/>
</dbReference>
<keyword evidence="10" id="KW-1185">Reference proteome</keyword>
<feature type="transmembrane region" description="Helical" evidence="6">
    <location>
        <begin position="333"/>
        <end position="355"/>
    </location>
</feature>
<evidence type="ECO:0000256" key="3">
    <source>
        <dbReference type="ARBA" id="ARBA00022989"/>
    </source>
</evidence>
<feature type="transmembrane region" description="Helical" evidence="6">
    <location>
        <begin position="6"/>
        <end position="23"/>
    </location>
</feature>
<feature type="domain" description="NADH-Ubiquinone oxidoreductase (complex I) chain 5 N-terminal" evidence="8">
    <location>
        <begin position="68"/>
        <end position="117"/>
    </location>
</feature>
<protein>
    <submittedName>
        <fullName evidence="9">NADH-quinone oxidoreductase subunit L</fullName>
    </submittedName>
</protein>
<accession>A0ABU8I694</accession>
<dbReference type="NCBIfam" id="TIGR01974">
    <property type="entry name" value="NDH_I_L"/>
    <property type="match status" value="1"/>
</dbReference>
<dbReference type="Gene3D" id="1.20.5.2700">
    <property type="match status" value="2"/>
</dbReference>
<keyword evidence="2 5" id="KW-0812">Transmembrane</keyword>
<dbReference type="EMBL" id="JAYLLN010000017">
    <property type="protein sequence ID" value="MEI5984956.1"/>
    <property type="molecule type" value="Genomic_DNA"/>
</dbReference>
<dbReference type="PRINTS" id="PR01435">
    <property type="entry name" value="NPOXDRDTASE5"/>
</dbReference>
<feature type="transmembrane region" description="Helical" evidence="6">
    <location>
        <begin position="280"/>
        <end position="302"/>
    </location>
</feature>
<evidence type="ECO:0000256" key="5">
    <source>
        <dbReference type="RuleBase" id="RU000320"/>
    </source>
</evidence>
<feature type="transmembrane region" description="Helical" evidence="6">
    <location>
        <begin position="309"/>
        <end position="327"/>
    </location>
</feature>
<evidence type="ECO:0000256" key="6">
    <source>
        <dbReference type="SAM" id="Phobius"/>
    </source>
</evidence>
<dbReference type="InterPro" id="IPR018393">
    <property type="entry name" value="NADHpl_OxRdtase_5_subgr"/>
</dbReference>
<dbReference type="PRINTS" id="PR01434">
    <property type="entry name" value="NADHDHGNASE5"/>
</dbReference>
<dbReference type="InterPro" id="IPR003945">
    <property type="entry name" value="NU5C-like"/>
</dbReference>
<dbReference type="RefSeq" id="WP_257213694.1">
    <property type="nucleotide sequence ID" value="NZ_JAYLLN010000017.1"/>
</dbReference>